<keyword evidence="1" id="KW-0862">Zinc</keyword>
<comment type="caution">
    <text evidence="5">The sequence shown here is derived from an EMBL/GenBank/DDBJ whole genome shotgun (WGS) entry which is preliminary data.</text>
</comment>
<evidence type="ECO:0000313" key="6">
    <source>
        <dbReference type="Proteomes" id="UP001642409"/>
    </source>
</evidence>
<dbReference type="InterPro" id="IPR013083">
    <property type="entry name" value="Znf_RING/FYVE/PHD"/>
</dbReference>
<feature type="region of interest" description="Disordered" evidence="2">
    <location>
        <begin position="454"/>
        <end position="480"/>
    </location>
</feature>
<feature type="region of interest" description="Disordered" evidence="2">
    <location>
        <begin position="128"/>
        <end position="150"/>
    </location>
</feature>
<dbReference type="PROSITE" id="PS50089">
    <property type="entry name" value="ZF_RING_2"/>
    <property type="match status" value="1"/>
</dbReference>
<organism evidence="5 6">
    <name type="scientific">Hexamita inflata</name>
    <dbReference type="NCBI Taxonomy" id="28002"/>
    <lineage>
        <taxon>Eukaryota</taxon>
        <taxon>Metamonada</taxon>
        <taxon>Diplomonadida</taxon>
        <taxon>Hexamitidae</taxon>
        <taxon>Hexamitinae</taxon>
        <taxon>Hexamita</taxon>
    </lineage>
</organism>
<evidence type="ECO:0000256" key="2">
    <source>
        <dbReference type="SAM" id="MobiDB-lite"/>
    </source>
</evidence>
<dbReference type="Gene3D" id="3.30.40.10">
    <property type="entry name" value="Zinc/RING finger domain, C3HC4 (zinc finger)"/>
    <property type="match status" value="1"/>
</dbReference>
<reference evidence="5 6" key="1">
    <citation type="submission" date="2024-07" db="EMBL/GenBank/DDBJ databases">
        <authorList>
            <person name="Akdeniz Z."/>
        </authorList>
    </citation>
    <scope>NUCLEOTIDE SEQUENCE [LARGE SCALE GENOMIC DNA]</scope>
</reference>
<dbReference type="PANTHER" id="PTHR21540:SF3">
    <property type="entry name" value="E3 UBIQUITIN-PROTEIN LIGASE ZSWIM2"/>
    <property type="match status" value="1"/>
</dbReference>
<evidence type="ECO:0000259" key="3">
    <source>
        <dbReference type="PROSITE" id="PS50089"/>
    </source>
</evidence>
<dbReference type="PROSITE" id="PS50966">
    <property type="entry name" value="ZF_SWIM"/>
    <property type="match status" value="1"/>
</dbReference>
<accession>A0ABP1J4K0</accession>
<keyword evidence="1" id="KW-0479">Metal-binding</keyword>
<feature type="domain" description="SWIM-type" evidence="4">
    <location>
        <begin position="76"/>
        <end position="105"/>
    </location>
</feature>
<gene>
    <name evidence="5" type="ORF">HINF_LOCUS33052</name>
</gene>
<sequence>MTQKYDLKMKRKQQYSTVQKFKYIFKNSTSKTRKYQNKPTAAQTRLIELAGATQFFIIQQPGATSFVIQDQIKNKFKVNLGSLHTCSCTSENYCVHIAFVLLKRFKVQQDNPLVFQMGLVNAEIEKLLKGPPKSPPRKRSVSQPNTPRKRQNEITDDMYCPVCLDVFGDCVDTQFCAKCGNSVHNNCLYLYLQHARESNSNQTCPYCRAPWESGKCTEAPKNACSSCSQPLDSAPIREKFNPDKKFCQFCFLGLKQSSFLINNRLIIPSKIKLNAPTQRQTIIQHLMNREITQSDYNLLSELDNPRADARQIILKMPGFLVPNCFKTSTLDLKKCSLCLNKEINLSNLVSQDQAFEGIMVNYQVLKEQLKQQNEVKYSVEELKNSQLQNKQRFYCCGQHVAHEFCLLLCSVQKSPVYVKEQFLQLKIVPDFCDECKIPFLKEWVRDAKLADAPKENRSESPIKAEKKQISSARKQQPAPIQSMQIDLSGCFKISLPKVLK</sequence>
<dbReference type="Proteomes" id="UP001642409">
    <property type="component" value="Unassembled WGS sequence"/>
</dbReference>
<dbReference type="InterPro" id="IPR001841">
    <property type="entry name" value="Znf_RING"/>
</dbReference>
<proteinExistence type="predicted"/>
<evidence type="ECO:0000256" key="1">
    <source>
        <dbReference type="PROSITE-ProRule" id="PRU00175"/>
    </source>
</evidence>
<protein>
    <submittedName>
        <fullName evidence="5">PHD-finger_domain-containing protein</fullName>
    </submittedName>
</protein>
<evidence type="ECO:0000259" key="4">
    <source>
        <dbReference type="PROSITE" id="PS50966"/>
    </source>
</evidence>
<dbReference type="InterPro" id="IPR007527">
    <property type="entry name" value="Znf_SWIM"/>
</dbReference>
<feature type="compositionally biased region" description="Basic and acidic residues" evidence="2">
    <location>
        <begin position="454"/>
        <end position="468"/>
    </location>
</feature>
<dbReference type="EMBL" id="CAXDID020000114">
    <property type="protein sequence ID" value="CAL6030175.1"/>
    <property type="molecule type" value="Genomic_DNA"/>
</dbReference>
<feature type="compositionally biased region" description="Polar residues" evidence="2">
    <location>
        <begin position="469"/>
        <end position="480"/>
    </location>
</feature>
<evidence type="ECO:0000313" key="5">
    <source>
        <dbReference type="EMBL" id="CAL6030175.1"/>
    </source>
</evidence>
<feature type="domain" description="RING-type" evidence="3">
    <location>
        <begin position="160"/>
        <end position="208"/>
    </location>
</feature>
<keyword evidence="1" id="KW-0863">Zinc-finger</keyword>
<dbReference type="PANTHER" id="PTHR21540">
    <property type="entry name" value="RING FINGER AND SWIM DOMAIN-CONTAINING PROTEIN 2"/>
    <property type="match status" value="1"/>
</dbReference>
<dbReference type="InterPro" id="IPR039903">
    <property type="entry name" value="Zswim2"/>
</dbReference>
<name>A0ABP1J4K0_9EUKA</name>
<keyword evidence="6" id="KW-1185">Reference proteome</keyword>
<dbReference type="SUPFAM" id="SSF57850">
    <property type="entry name" value="RING/U-box"/>
    <property type="match status" value="1"/>
</dbReference>